<feature type="region of interest" description="Disordered" evidence="1">
    <location>
        <begin position="196"/>
        <end position="237"/>
    </location>
</feature>
<name>A0AAN8QWF4_9TELE</name>
<proteinExistence type="predicted"/>
<dbReference type="EMBL" id="JAGTTL010000008">
    <property type="protein sequence ID" value="KAK6319190.1"/>
    <property type="molecule type" value="Genomic_DNA"/>
</dbReference>
<evidence type="ECO:0000313" key="2">
    <source>
        <dbReference type="EMBL" id="KAK6319190.1"/>
    </source>
</evidence>
<feature type="compositionally biased region" description="Basic and acidic residues" evidence="1">
    <location>
        <begin position="210"/>
        <end position="227"/>
    </location>
</feature>
<feature type="compositionally biased region" description="Low complexity" evidence="1">
    <location>
        <begin position="228"/>
        <end position="237"/>
    </location>
</feature>
<gene>
    <name evidence="2" type="ORF">J4Q44_G00104010</name>
</gene>
<sequence>MTTPKHTALQKKQNKPPIWKALAKWRHDHTPSQLVTRLVVLMTAAISRKKERPPKCPVHHKVCHAAYQPKQVAPPAASSLQQKESASTSAVQSQEIIAMMSSFQTKVLIKLDIIIDNQQEQLKLLNATRPSTTAEDLNILPSPLVSVADLKLLCKRISTVENFRKQLRPAADATKRPKSLCETESGECLKHAPFKDGGNKCRSKTTAPEIMERDGSLSTSPRDRRSTSTESTLMLFD</sequence>
<evidence type="ECO:0000256" key="1">
    <source>
        <dbReference type="SAM" id="MobiDB-lite"/>
    </source>
</evidence>
<organism evidence="2 3">
    <name type="scientific">Coregonus suidteri</name>
    <dbReference type="NCBI Taxonomy" id="861788"/>
    <lineage>
        <taxon>Eukaryota</taxon>
        <taxon>Metazoa</taxon>
        <taxon>Chordata</taxon>
        <taxon>Craniata</taxon>
        <taxon>Vertebrata</taxon>
        <taxon>Euteleostomi</taxon>
        <taxon>Actinopterygii</taxon>
        <taxon>Neopterygii</taxon>
        <taxon>Teleostei</taxon>
        <taxon>Protacanthopterygii</taxon>
        <taxon>Salmoniformes</taxon>
        <taxon>Salmonidae</taxon>
        <taxon>Coregoninae</taxon>
        <taxon>Coregonus</taxon>
    </lineage>
</organism>
<reference evidence="2 3" key="1">
    <citation type="submission" date="2021-04" db="EMBL/GenBank/DDBJ databases">
        <authorList>
            <person name="De Guttry C."/>
            <person name="Zahm M."/>
            <person name="Klopp C."/>
            <person name="Cabau C."/>
            <person name="Louis A."/>
            <person name="Berthelot C."/>
            <person name="Parey E."/>
            <person name="Roest Crollius H."/>
            <person name="Montfort J."/>
            <person name="Robinson-Rechavi M."/>
            <person name="Bucao C."/>
            <person name="Bouchez O."/>
            <person name="Gislard M."/>
            <person name="Lluch J."/>
            <person name="Milhes M."/>
            <person name="Lampietro C."/>
            <person name="Lopez Roques C."/>
            <person name="Donnadieu C."/>
            <person name="Braasch I."/>
            <person name="Desvignes T."/>
            <person name="Postlethwait J."/>
            <person name="Bobe J."/>
            <person name="Wedekind C."/>
            <person name="Guiguen Y."/>
        </authorList>
    </citation>
    <scope>NUCLEOTIDE SEQUENCE [LARGE SCALE GENOMIC DNA]</scope>
    <source>
        <strain evidence="2">Cs_M1</strain>
        <tissue evidence="2">Blood</tissue>
    </source>
</reference>
<accession>A0AAN8QWF4</accession>
<evidence type="ECO:0000313" key="3">
    <source>
        <dbReference type="Proteomes" id="UP001356427"/>
    </source>
</evidence>
<comment type="caution">
    <text evidence="2">The sequence shown here is derived from an EMBL/GenBank/DDBJ whole genome shotgun (WGS) entry which is preliminary data.</text>
</comment>
<dbReference type="AlphaFoldDB" id="A0AAN8QWF4"/>
<protein>
    <submittedName>
        <fullName evidence="2">Uncharacterized protein</fullName>
    </submittedName>
</protein>
<keyword evidence="3" id="KW-1185">Reference proteome</keyword>
<dbReference type="Proteomes" id="UP001356427">
    <property type="component" value="Unassembled WGS sequence"/>
</dbReference>